<dbReference type="InterPro" id="IPR025595">
    <property type="entry name" value="PterinBD-DUF4346"/>
</dbReference>
<gene>
    <name evidence="2" type="ORF">RINTHH_21970</name>
</gene>
<dbReference type="STRING" id="1165094.RINTHH_21970"/>
<dbReference type="OrthoDB" id="485863at2"/>
<evidence type="ECO:0000313" key="3">
    <source>
        <dbReference type="Proteomes" id="UP000053051"/>
    </source>
</evidence>
<proteinExistence type="predicted"/>
<keyword evidence="3" id="KW-1185">Reference proteome</keyword>
<organism evidence="2 3">
    <name type="scientific">Richelia intracellularis HH01</name>
    <dbReference type="NCBI Taxonomy" id="1165094"/>
    <lineage>
        <taxon>Bacteria</taxon>
        <taxon>Bacillati</taxon>
        <taxon>Cyanobacteriota</taxon>
        <taxon>Cyanophyceae</taxon>
        <taxon>Nostocales</taxon>
        <taxon>Nostocaceae</taxon>
        <taxon>Richelia</taxon>
    </lineage>
</organism>
<feature type="domain" description="DUF4346" evidence="1">
    <location>
        <begin position="22"/>
        <end position="127"/>
    </location>
</feature>
<evidence type="ECO:0000259" key="1">
    <source>
        <dbReference type="Pfam" id="PF14251"/>
    </source>
</evidence>
<accession>M1X0L3</accession>
<comment type="caution">
    <text evidence="2">The sequence shown here is derived from an EMBL/GenBank/DDBJ whole genome shotgun (WGS) entry which is preliminary data.</text>
</comment>
<dbReference type="EMBL" id="CAIY01000087">
    <property type="protein sequence ID" value="CCH68352.1"/>
    <property type="molecule type" value="Genomic_DNA"/>
</dbReference>
<evidence type="ECO:0000313" key="2">
    <source>
        <dbReference type="EMBL" id="CCH68352.1"/>
    </source>
</evidence>
<sequence>MDLTIENLVKIDNSLSQRHIDLDPAGYFIIYLDRAANLICAKHFTNIINESGLAVDPETGRVIPARGKLNRTHTNFFSGRTAKEICVELFEKAYPQPLTMLSHAAYLGREFTRAEAALVAGREYVQD</sequence>
<dbReference type="Pfam" id="PF14251">
    <property type="entry name" value="PterinBD-DUF4346"/>
    <property type="match status" value="1"/>
</dbReference>
<protein>
    <submittedName>
        <fullName evidence="2">Pterin-binding family</fullName>
    </submittedName>
</protein>
<dbReference type="PIRSF" id="PIRSF037673">
    <property type="entry name" value="UCP037673"/>
    <property type="match status" value="1"/>
</dbReference>
<dbReference type="Proteomes" id="UP000053051">
    <property type="component" value="Unassembled WGS sequence"/>
</dbReference>
<dbReference type="AlphaFoldDB" id="M1X0L3"/>
<dbReference type="InterPro" id="IPR017260">
    <property type="entry name" value="UCP037673"/>
</dbReference>
<name>M1X0L3_9NOST</name>
<dbReference type="RefSeq" id="WP_008235932.1">
    <property type="nucleotide sequence ID" value="NZ_CAIY01000087.1"/>
</dbReference>
<reference evidence="3" key="2">
    <citation type="submission" date="2016-01" db="EMBL/GenBank/DDBJ databases">
        <title>Diatom-associated endosymboitic cyanobacterium lacks core nitrogen metabolism enzymes.</title>
        <authorList>
            <person name="Hilton J.A."/>
            <person name="Foster R.A."/>
            <person name="Tripp H.J."/>
            <person name="Carter B.J."/>
            <person name="Zehr J.P."/>
            <person name="Villareal T.A."/>
        </authorList>
    </citation>
    <scope>NUCLEOTIDE SEQUENCE [LARGE SCALE GENOMIC DNA]</scope>
    <source>
        <strain evidence="3">HH01</strain>
    </source>
</reference>
<reference evidence="2 3" key="1">
    <citation type="submission" date="2012-05" db="EMBL/GenBank/DDBJ databases">
        <authorList>
            <person name="Hilton J."/>
        </authorList>
    </citation>
    <scope>NUCLEOTIDE SEQUENCE [LARGE SCALE GENOMIC DNA]</scope>
    <source>
        <strain evidence="2 3">HH01</strain>
    </source>
</reference>